<dbReference type="EMBL" id="CP133217">
    <property type="protein sequence ID" value="WML87254.1"/>
    <property type="molecule type" value="Genomic_DNA"/>
</dbReference>
<dbReference type="InterPro" id="IPR005569">
    <property type="entry name" value="Arc_DNA-bd_dom"/>
</dbReference>
<dbReference type="GO" id="GO:0006355">
    <property type="term" value="P:regulation of DNA-templated transcription"/>
    <property type="evidence" value="ECO:0007669"/>
    <property type="project" value="InterPro"/>
</dbReference>
<name>A0AA51MP16_9GAMM</name>
<dbReference type="GO" id="GO:0003677">
    <property type="term" value="F:DNA binding"/>
    <property type="evidence" value="ECO:0007669"/>
    <property type="project" value="UniProtKB-KW"/>
</dbReference>
<dbReference type="InterPro" id="IPR010985">
    <property type="entry name" value="Ribbon_hlx_hlx"/>
</dbReference>
<dbReference type="SUPFAM" id="SSF47598">
    <property type="entry name" value="Ribbon-helix-helix"/>
    <property type="match status" value="1"/>
</dbReference>
<protein>
    <submittedName>
        <fullName evidence="3">Arc family DNA-binding protein</fullName>
    </submittedName>
</protein>
<dbReference type="AlphaFoldDB" id="A0AA51MP16"/>
<evidence type="ECO:0000259" key="1">
    <source>
        <dbReference type="Pfam" id="PF03869"/>
    </source>
</evidence>
<feature type="domain" description="Arc-like DNA binding" evidence="1">
    <location>
        <begin position="2"/>
        <end position="46"/>
    </location>
</feature>
<dbReference type="Gene3D" id="1.10.1220.10">
    <property type="entry name" value="Met repressor-like"/>
    <property type="match status" value="1"/>
</dbReference>
<gene>
    <name evidence="2" type="ORF">RCC75_20025</name>
    <name evidence="3" type="ORF">RCG00_02585</name>
</gene>
<evidence type="ECO:0000313" key="2">
    <source>
        <dbReference type="EMBL" id="MDQ5770828.1"/>
    </source>
</evidence>
<dbReference type="RefSeq" id="WP_051543521.1">
    <property type="nucleotide sequence ID" value="NZ_CP133197.1"/>
</dbReference>
<evidence type="ECO:0000313" key="3">
    <source>
        <dbReference type="EMBL" id="WML87254.1"/>
    </source>
</evidence>
<dbReference type="Proteomes" id="UP001229862">
    <property type="component" value="Chromosome"/>
</dbReference>
<dbReference type="EMBL" id="JAVFKN010000041">
    <property type="protein sequence ID" value="MDQ5770828.1"/>
    <property type="molecule type" value="Genomic_DNA"/>
</dbReference>
<keyword evidence="3" id="KW-0238">DNA-binding</keyword>
<reference evidence="3 4" key="1">
    <citation type="submission" date="2023-08" db="EMBL/GenBank/DDBJ databases">
        <title>New molecular markers tilS and rpoB for phylogenetic and monitoring studies of the genus Thiothrix biodiversity.</title>
        <authorList>
            <person name="Ravin N.V."/>
            <person name="Smolyakov D."/>
            <person name="Markov N.D."/>
            <person name="Beletsky A.V."/>
            <person name="Mardanov A.V."/>
            <person name="Rudenko T.S."/>
            <person name="Grabovich M.Y."/>
        </authorList>
    </citation>
    <scope>NUCLEOTIDE SEQUENCE</scope>
    <source>
        <strain evidence="3">DNT52</strain>
        <strain evidence="2 4">H33</strain>
    </source>
</reference>
<accession>A0AA51MP16</accession>
<keyword evidence="4" id="KW-1185">Reference proteome</keyword>
<dbReference type="Pfam" id="PF03869">
    <property type="entry name" value="Arc"/>
    <property type="match status" value="1"/>
</dbReference>
<dbReference type="InterPro" id="IPR013321">
    <property type="entry name" value="Arc_rbn_hlx_hlx"/>
</dbReference>
<dbReference type="Proteomes" id="UP001223336">
    <property type="component" value="Unassembled WGS sequence"/>
</dbReference>
<sequence>MSRDVNPFGLRMPPEVKEELEKLAEQNRRSLNAEIIVRLEESIRREKDKCISEDGLRRIVSEELDKRRQ</sequence>
<proteinExistence type="predicted"/>
<evidence type="ECO:0000313" key="4">
    <source>
        <dbReference type="Proteomes" id="UP001223336"/>
    </source>
</evidence>
<organism evidence="3">
    <name type="scientific">Thiothrix subterranea</name>
    <dbReference type="NCBI Taxonomy" id="2735563"/>
    <lineage>
        <taxon>Bacteria</taxon>
        <taxon>Pseudomonadati</taxon>
        <taxon>Pseudomonadota</taxon>
        <taxon>Gammaproteobacteria</taxon>
        <taxon>Thiotrichales</taxon>
        <taxon>Thiotrichaceae</taxon>
        <taxon>Thiothrix</taxon>
    </lineage>
</organism>